<dbReference type="InterPro" id="IPR006626">
    <property type="entry name" value="PbH1"/>
</dbReference>
<keyword evidence="4" id="KW-1185">Reference proteome</keyword>
<accession>L8JYK6</accession>
<sequence length="484" mass="52481">MLLIVLAVSFGCADEEDLLVSEESLPREQVSEEDQASDSHGSDELTGCTDGLALNRVAGASFDDNSCQYTPKACADCDYIVEPDNWIADNEVLKLPPGSVIGIKGANRGPVTIRNFHGTADQPYIIINCDGKVSVSGDVPGIKLHKSSFIRLTGTGSADDYGIKVHNTKPFGVVAELGTTDFEIDHIEITATKGPGISARTRPACDGSTNRGTFVQRNTVIHHNYIHDTGGEGMYVGGSNWHKSFPPLNQCPDLVLYEPELEGVFIYNNLVENTGQDGIQVGGAVGGTEIYNNEIRNYGLKGIEIHQAGIQINPGTTGKIYSNLIKGGTGKGIFLNGFDNSVYNNLIVDCNKDAIHIGDRDPLPNQSYRIVNNTMSNISGYGVITNSSKSVDNVYHNNVLVNVGGEIFKFHKDMDFDVDNNYETSNINELSFKDPASLDYSLLDDSPLIDTGTDNDMEIIGDYMLNTREVGARIDIGAYEYQGQ</sequence>
<dbReference type="NCBIfam" id="NF041518">
    <property type="entry name" value="choice_anch_Q"/>
    <property type="match status" value="1"/>
</dbReference>
<feature type="domain" description="Right handed beta helix" evidence="2">
    <location>
        <begin position="264"/>
        <end position="398"/>
    </location>
</feature>
<dbReference type="eggNOG" id="COG4099">
    <property type="taxonomic scope" value="Bacteria"/>
</dbReference>
<comment type="caution">
    <text evidence="3">The sequence shown here is derived from an EMBL/GenBank/DDBJ whole genome shotgun (WGS) entry which is preliminary data.</text>
</comment>
<dbReference type="InterPro" id="IPR012334">
    <property type="entry name" value="Pectin_lyas_fold"/>
</dbReference>
<feature type="region of interest" description="Disordered" evidence="1">
    <location>
        <begin position="22"/>
        <end position="45"/>
    </location>
</feature>
<dbReference type="STRING" id="1237149.C900_01108"/>
<dbReference type="Pfam" id="PF13229">
    <property type="entry name" value="Beta_helix"/>
    <property type="match status" value="1"/>
</dbReference>
<dbReference type="InterPro" id="IPR039448">
    <property type="entry name" value="Beta_helix"/>
</dbReference>
<protein>
    <recommendedName>
        <fullName evidence="2">Right handed beta helix domain-containing protein</fullName>
    </recommendedName>
</protein>
<dbReference type="AlphaFoldDB" id="L8JYK6"/>
<dbReference type="SUPFAM" id="SSF51126">
    <property type="entry name" value="Pectin lyase-like"/>
    <property type="match status" value="1"/>
</dbReference>
<dbReference type="PATRIC" id="fig|1237149.3.peg.1314"/>
<evidence type="ECO:0000256" key="1">
    <source>
        <dbReference type="SAM" id="MobiDB-lite"/>
    </source>
</evidence>
<dbReference type="InterPro" id="IPR011050">
    <property type="entry name" value="Pectin_lyase_fold/virulence"/>
</dbReference>
<organism evidence="3 4">
    <name type="scientific">Fulvivirga imtechensis AK7</name>
    <dbReference type="NCBI Taxonomy" id="1237149"/>
    <lineage>
        <taxon>Bacteria</taxon>
        <taxon>Pseudomonadati</taxon>
        <taxon>Bacteroidota</taxon>
        <taxon>Cytophagia</taxon>
        <taxon>Cytophagales</taxon>
        <taxon>Fulvivirgaceae</taxon>
        <taxon>Fulvivirga</taxon>
    </lineage>
</organism>
<proteinExistence type="predicted"/>
<evidence type="ECO:0000313" key="4">
    <source>
        <dbReference type="Proteomes" id="UP000011135"/>
    </source>
</evidence>
<name>L8JYK6_9BACT</name>
<dbReference type="InterPro" id="IPR059226">
    <property type="entry name" value="Choice_anch_Q_dom"/>
</dbReference>
<evidence type="ECO:0000259" key="2">
    <source>
        <dbReference type="Pfam" id="PF13229"/>
    </source>
</evidence>
<gene>
    <name evidence="3" type="ORF">C900_01108</name>
</gene>
<dbReference type="SMART" id="SM00710">
    <property type="entry name" value="PbH1"/>
    <property type="match status" value="8"/>
</dbReference>
<dbReference type="Proteomes" id="UP000011135">
    <property type="component" value="Unassembled WGS sequence"/>
</dbReference>
<evidence type="ECO:0000313" key="3">
    <source>
        <dbReference type="EMBL" id="ELR72729.1"/>
    </source>
</evidence>
<dbReference type="Gene3D" id="2.160.20.10">
    <property type="entry name" value="Single-stranded right-handed beta-helix, Pectin lyase-like"/>
    <property type="match status" value="1"/>
</dbReference>
<dbReference type="EMBL" id="AMZN01000015">
    <property type="protein sequence ID" value="ELR72729.1"/>
    <property type="molecule type" value="Genomic_DNA"/>
</dbReference>
<reference evidence="3 4" key="1">
    <citation type="submission" date="2012-12" db="EMBL/GenBank/DDBJ databases">
        <title>Genome assembly of Fulvivirga imtechensis AK7.</title>
        <authorList>
            <person name="Nupur N."/>
            <person name="Khatri I."/>
            <person name="Kumar R."/>
            <person name="Subramanian S."/>
            <person name="Pinnaka A."/>
        </authorList>
    </citation>
    <scope>NUCLEOTIDE SEQUENCE [LARGE SCALE GENOMIC DNA]</scope>
    <source>
        <strain evidence="3 4">AK7</strain>
    </source>
</reference>